<gene>
    <name evidence="1" type="ORF">COT71_00305</name>
</gene>
<evidence type="ECO:0000313" key="1">
    <source>
        <dbReference type="EMBL" id="PIT98527.1"/>
    </source>
</evidence>
<proteinExistence type="predicted"/>
<protein>
    <submittedName>
        <fullName evidence="1">Uncharacterized protein</fullName>
    </submittedName>
</protein>
<reference evidence="2" key="1">
    <citation type="submission" date="2017-09" db="EMBL/GenBank/DDBJ databases">
        <title>Depth-based differentiation of microbial function through sediment-hosted aquifers and enrichment of novel symbionts in the deep terrestrial subsurface.</title>
        <authorList>
            <person name="Probst A.J."/>
            <person name="Ladd B."/>
            <person name="Jarett J.K."/>
            <person name="Geller-Mcgrath D.E."/>
            <person name="Sieber C.M.K."/>
            <person name="Emerson J.B."/>
            <person name="Anantharaman K."/>
            <person name="Thomas B.C."/>
            <person name="Malmstrom R."/>
            <person name="Stieglmeier M."/>
            <person name="Klingl A."/>
            <person name="Woyke T."/>
            <person name="Ryan C.M."/>
            <person name="Banfield J.F."/>
        </authorList>
    </citation>
    <scope>NUCLEOTIDE SEQUENCE [LARGE SCALE GENOMIC DNA]</scope>
</reference>
<dbReference type="EMBL" id="PEZP01000003">
    <property type="protein sequence ID" value="PIT98527.1"/>
    <property type="molecule type" value="Genomic_DNA"/>
</dbReference>
<dbReference type="AlphaFoldDB" id="A0A2M6X0J4"/>
<evidence type="ECO:0000313" key="2">
    <source>
        <dbReference type="Proteomes" id="UP000230731"/>
    </source>
</evidence>
<name>A0A2M6X0J4_9BACT</name>
<organism evidence="1 2">
    <name type="scientific">Candidatus Andersenbacteria bacterium CG10_big_fil_rev_8_21_14_0_10_54_11</name>
    <dbReference type="NCBI Taxonomy" id="1974485"/>
    <lineage>
        <taxon>Bacteria</taxon>
        <taxon>Candidatus Anderseniibacteriota</taxon>
    </lineage>
</organism>
<dbReference type="Proteomes" id="UP000230731">
    <property type="component" value="Unassembled WGS sequence"/>
</dbReference>
<sequence>MVLVVVLVAGFLIFLSVLASQVGGLHIRSASQTVPLGTLTSVQTTLVPGAPTAFQTRLPGTAVAAWVVLRFADATVPLRLVSEAEMQRGTVSLTVPCRGSFLEGAKPLRGRVVLSAAANGAVLAQSDVFTVLPAGPDCFFGGPVGN</sequence>
<accession>A0A2M6X0J4</accession>
<comment type="caution">
    <text evidence="1">The sequence shown here is derived from an EMBL/GenBank/DDBJ whole genome shotgun (WGS) entry which is preliminary data.</text>
</comment>